<keyword evidence="9" id="KW-1185">Reference proteome</keyword>
<dbReference type="RefSeq" id="WP_310343972.1">
    <property type="nucleotide sequence ID" value="NZ_JAVDXO010000006.1"/>
</dbReference>
<keyword evidence="4 6" id="KW-0548">Nucleotidyltransferase</keyword>
<comment type="similarity">
    <text evidence="6">Belongs to the DarT ADP-ribosyltransferase family.</text>
</comment>
<evidence type="ECO:0000256" key="4">
    <source>
        <dbReference type="ARBA" id="ARBA00022695"/>
    </source>
</evidence>
<dbReference type="PROSITE" id="PS52018">
    <property type="entry name" value="DART"/>
    <property type="match status" value="1"/>
</dbReference>
<comment type="catalytic activity">
    <reaction evidence="6">
        <text>a thymidine in DNA + NAD(+) = an N-(ADP-alpha-D-ribosyl)-thymidine in DNA + nicotinamide + H(+)</text>
        <dbReference type="Rhea" id="RHEA:71651"/>
        <dbReference type="Rhea" id="RHEA-COMP:13556"/>
        <dbReference type="Rhea" id="RHEA-COMP:18051"/>
        <dbReference type="ChEBI" id="CHEBI:15378"/>
        <dbReference type="ChEBI" id="CHEBI:17154"/>
        <dbReference type="ChEBI" id="CHEBI:57540"/>
        <dbReference type="ChEBI" id="CHEBI:137386"/>
        <dbReference type="ChEBI" id="CHEBI:191199"/>
    </reaction>
</comment>
<feature type="active site" description="Proton acceptor" evidence="6">
    <location>
        <position position="52"/>
    </location>
</feature>
<accession>A0ABU1ZSS9</accession>
<name>A0ABU1ZSS9_9BURK</name>
<gene>
    <name evidence="8" type="ORF">J2X15_002878</name>
</gene>
<feature type="binding site" evidence="6">
    <location>
        <begin position="11"/>
        <end position="13"/>
    </location>
    <ligand>
        <name>NAD(+)</name>
        <dbReference type="ChEBI" id="CHEBI:57540"/>
    </ligand>
</feature>
<comment type="caution">
    <text evidence="6">Lacks conserved residue(s) required for the propagation of feature annotation.</text>
</comment>
<dbReference type="EMBL" id="JAVDXO010000006">
    <property type="protein sequence ID" value="MDR7307591.1"/>
    <property type="molecule type" value="Genomic_DNA"/>
</dbReference>
<feature type="binding site" evidence="6">
    <location>
        <position position="52"/>
    </location>
    <ligand>
        <name>NAD(+)</name>
        <dbReference type="ChEBI" id="CHEBI:57540"/>
    </ligand>
</feature>
<evidence type="ECO:0000313" key="8">
    <source>
        <dbReference type="EMBL" id="MDR7307591.1"/>
    </source>
</evidence>
<feature type="binding site" evidence="6">
    <location>
        <position position="28"/>
    </location>
    <ligand>
        <name>NAD(+)</name>
        <dbReference type="ChEBI" id="CHEBI:57540"/>
    </ligand>
</feature>
<dbReference type="Proteomes" id="UP001268089">
    <property type="component" value="Unassembled WGS sequence"/>
</dbReference>
<proteinExistence type="inferred from homology"/>
<comment type="caution">
    <text evidence="8">The sequence shown here is derived from an EMBL/GenBank/DDBJ whole genome shotgun (WGS) entry which is preliminary data.</text>
</comment>
<evidence type="ECO:0000256" key="6">
    <source>
        <dbReference type="PROSITE-ProRule" id="PRU01362"/>
    </source>
</evidence>
<evidence type="ECO:0000259" key="7">
    <source>
        <dbReference type="PROSITE" id="PS52018"/>
    </source>
</evidence>
<evidence type="ECO:0000313" key="9">
    <source>
        <dbReference type="Proteomes" id="UP001268089"/>
    </source>
</evidence>
<protein>
    <recommendedName>
        <fullName evidence="7">DarT domain-containing protein</fullName>
    </recommendedName>
</protein>
<sequence length="226" mass="24668">MAVPNPVRLFHITAIANLQAMCQVGALLSKNAGAAAGIAYTNIAHGGAQGVRAAKPLPNPPGGAVHDYVPFYFAPRSPMLSAIHAGKVAGCTVPQHDVIHLETTVERITAQGAPFVFYDRNATLAYSKPYTDLAQLDAVAWDLLTEQPRLDGFCKYFLNKHQEERYVDRMERRMAEFLVHDRVPLAQFIRIGVCTPAKAAQVQGILDAAGVPLQAEVKTDWYFLGQ</sequence>
<feature type="active site" evidence="6">
    <location>
        <position position="176"/>
    </location>
</feature>
<keyword evidence="5 6" id="KW-0238">DNA-binding</keyword>
<evidence type="ECO:0000256" key="5">
    <source>
        <dbReference type="ARBA" id="ARBA00023125"/>
    </source>
</evidence>
<reference evidence="8 9" key="1">
    <citation type="submission" date="2023-07" db="EMBL/GenBank/DDBJ databases">
        <title>Sorghum-associated microbial communities from plants grown in Nebraska, USA.</title>
        <authorList>
            <person name="Schachtman D."/>
        </authorList>
    </citation>
    <scope>NUCLEOTIDE SEQUENCE [LARGE SCALE GENOMIC DNA]</scope>
    <source>
        <strain evidence="8 9">BE308</strain>
    </source>
</reference>
<evidence type="ECO:0000256" key="3">
    <source>
        <dbReference type="ARBA" id="ARBA00022679"/>
    </source>
</evidence>
<organism evidence="8 9">
    <name type="scientific">Rhodoferax saidenbachensis</name>
    <dbReference type="NCBI Taxonomy" id="1484693"/>
    <lineage>
        <taxon>Bacteria</taxon>
        <taxon>Pseudomonadati</taxon>
        <taxon>Pseudomonadota</taxon>
        <taxon>Betaproteobacteria</taxon>
        <taxon>Burkholderiales</taxon>
        <taxon>Comamonadaceae</taxon>
        <taxon>Rhodoferax</taxon>
    </lineage>
</organism>
<feature type="domain" description="DarT" evidence="7">
    <location>
        <begin position="7"/>
        <end position="223"/>
    </location>
</feature>
<dbReference type="InterPro" id="IPR029494">
    <property type="entry name" value="DarT"/>
</dbReference>
<keyword evidence="3 6" id="KW-0808">Transferase</keyword>
<evidence type="ECO:0000256" key="2">
    <source>
        <dbReference type="ARBA" id="ARBA00022676"/>
    </source>
</evidence>
<keyword evidence="2 6" id="KW-0328">Glycosyltransferase</keyword>
<keyword evidence="1 6" id="KW-1277">Toxin-antitoxin system</keyword>
<evidence type="ECO:0000256" key="1">
    <source>
        <dbReference type="ARBA" id="ARBA00022649"/>
    </source>
</evidence>
<dbReference type="Pfam" id="PF14487">
    <property type="entry name" value="DarT"/>
    <property type="match status" value="1"/>
</dbReference>